<evidence type="ECO:0000256" key="1">
    <source>
        <dbReference type="PROSITE-ProRule" id="PRU00325"/>
    </source>
</evidence>
<keyword evidence="1" id="KW-0479">Metal-binding</keyword>
<dbReference type="EMBL" id="JABSNP010000011">
    <property type="protein sequence ID" value="NRT19729.1"/>
    <property type="molecule type" value="Genomic_DNA"/>
</dbReference>
<dbReference type="Proteomes" id="UP000779507">
    <property type="component" value="Unassembled WGS sequence"/>
</dbReference>
<sequence length="1047" mass="110391">MIAYSEDQATALVPDAGTLKRGRELAQAAKWANLGRTDAAAWGECAGSGAKPYLTGIDLTEPAFKCSCPSHVFPCKHGAGLLLLLARQPALLPAGTPPAWLADWLGKRQTKGAEQAEKVAAKTAKKAVGPAPPAADGDGAAAPAAAGNAAQQKRDAQRQARMQAGAEELETWLLDLMRAGLATLGQQPKSFWGAQAARLVDNQLPGLAATLRELADCPTAGPDWAGRLLGRLGEVYVVLRTFLNRSALAPAARQDVEQQVGSTPKKDELLADPATLVVADTWLVLGQYGWAEERLTGRRSWLYGQQSGRLALVLEFAFGNQAFGTPLLPQGTYAGELAFYPGLLPLRAVAVSLALAGSAADATPPGLTISHLLDGYATALAHQPWLRQWPAALAPVQLQPAPDGRWLLRHAAEPLALPLRIADEELAWHWLALSGGQPLTLFGEWDGQAFCPLISWVPDDGETTSNPLEAGFFEQIPATREPVGGPAAVLAHLAPAAPGPAAPSEVFAAANAPAWPQLLRLALLGTRQTAETLPPFAALPLPDGREQQLLLAAGALALVRKAGYQPAAATVAAPTPAPTDPLPPLGPRGTECLHQMLGSSLHLDLLPSYLTHVAAAGRRVPARLLVPLLQHATRSTETAAAAGAMLGTRGTWLAALNPAWARLIAAALPATAGPADPSPWETGTLAVRLAWLRRLFGHDAAAARTLLLAALPTEPAKVQEALLEILGGHLHPADEPVLEGLLRARGQEVRRQAAALLVQLPGAALTERLWARAAPLITARRKLLGLGKAVLDITLPTAWDKAWLADGIEEKDSRFEYTVRSKGAVAAVGPAAARLGNLLALLPPQRWAAHLGLTPPELLAAALASEWAVPLLPGWAKSTLLHHDAAFAAAFLALWQHERPALEKAHCLRNIDWPLLGPLVPPADRQALLLAPTLARVRSQEADWTLGLGLVPAPWPRPLSTAVVEAVAGALAHTDHLAPYSEPLAPPQRLAWLLVQTVGPNLAPADRPAAAARIAAVPQAHPIVQVQLDTFVSTLRFQAELDASLLE</sequence>
<keyword evidence="5" id="KW-1185">Reference proteome</keyword>
<keyword evidence="1" id="KW-0862">Zinc</keyword>
<feature type="region of interest" description="Disordered" evidence="2">
    <location>
        <begin position="125"/>
        <end position="162"/>
    </location>
</feature>
<organism evidence="4 5">
    <name type="scientific">Hymenobacter caeli</name>
    <dbReference type="NCBI Taxonomy" id="2735894"/>
    <lineage>
        <taxon>Bacteria</taxon>
        <taxon>Pseudomonadati</taxon>
        <taxon>Bacteroidota</taxon>
        <taxon>Cytophagia</taxon>
        <taxon>Cytophagales</taxon>
        <taxon>Hymenobacteraceae</taxon>
        <taxon>Hymenobacter</taxon>
    </lineage>
</organism>
<name>A0ABX2FTQ4_9BACT</name>
<evidence type="ECO:0000313" key="4">
    <source>
        <dbReference type="EMBL" id="NRT19729.1"/>
    </source>
</evidence>
<protein>
    <recommendedName>
        <fullName evidence="3">SWIM-type domain-containing protein</fullName>
    </recommendedName>
</protein>
<evidence type="ECO:0000259" key="3">
    <source>
        <dbReference type="PROSITE" id="PS50966"/>
    </source>
</evidence>
<dbReference type="InterPro" id="IPR007527">
    <property type="entry name" value="Znf_SWIM"/>
</dbReference>
<proteinExistence type="predicted"/>
<feature type="domain" description="SWIM-type" evidence="3">
    <location>
        <begin position="53"/>
        <end position="86"/>
    </location>
</feature>
<keyword evidence="1" id="KW-0863">Zinc-finger</keyword>
<evidence type="ECO:0000313" key="5">
    <source>
        <dbReference type="Proteomes" id="UP000779507"/>
    </source>
</evidence>
<dbReference type="PROSITE" id="PS50966">
    <property type="entry name" value="ZF_SWIM"/>
    <property type="match status" value="1"/>
</dbReference>
<dbReference type="Pfam" id="PF18944">
    <property type="entry name" value="DUF5691"/>
    <property type="match status" value="1"/>
</dbReference>
<dbReference type="InterPro" id="IPR043746">
    <property type="entry name" value="DUF5691"/>
</dbReference>
<feature type="compositionally biased region" description="Low complexity" evidence="2">
    <location>
        <begin position="126"/>
        <end position="151"/>
    </location>
</feature>
<comment type="caution">
    <text evidence="4">The sequence shown here is derived from an EMBL/GenBank/DDBJ whole genome shotgun (WGS) entry which is preliminary data.</text>
</comment>
<gene>
    <name evidence="4" type="ORF">HNP98_002563</name>
</gene>
<reference evidence="4 5" key="1">
    <citation type="submission" date="2020-05" db="EMBL/GenBank/DDBJ databases">
        <title>Genomic Encyclopedia of Type Strains, Phase IV (KMG-V): Genome sequencing to study the core and pangenomes of soil and plant-associated prokaryotes.</title>
        <authorList>
            <person name="Whitman W."/>
        </authorList>
    </citation>
    <scope>NUCLEOTIDE SEQUENCE [LARGE SCALE GENOMIC DNA]</scope>
    <source>
        <strain evidence="4 5">9A</strain>
    </source>
</reference>
<dbReference type="RefSeq" id="WP_173810442.1">
    <property type="nucleotide sequence ID" value="NZ_JABSNP010000011.1"/>
</dbReference>
<accession>A0ABX2FTQ4</accession>
<evidence type="ECO:0000256" key="2">
    <source>
        <dbReference type="SAM" id="MobiDB-lite"/>
    </source>
</evidence>